<evidence type="ECO:0000313" key="4">
    <source>
        <dbReference type="Proteomes" id="UP000298763"/>
    </source>
</evidence>
<evidence type="ECO:0000313" key="2">
    <source>
        <dbReference type="EMBL" id="MBB3222145.1"/>
    </source>
</evidence>
<feature type="transmembrane region" description="Helical" evidence="1">
    <location>
        <begin position="402"/>
        <end position="424"/>
    </location>
</feature>
<reference evidence="2 5" key="2">
    <citation type="submission" date="2020-08" db="EMBL/GenBank/DDBJ databases">
        <title>Genomic Encyclopedia of Type Strains, Phase III (KMG-III): the genomes of soil and plant-associated and newly described type strains.</title>
        <authorList>
            <person name="Whitman W."/>
        </authorList>
    </citation>
    <scope>NUCLEOTIDE SEQUENCE [LARGE SCALE GENOMIC DNA]</scope>
    <source>
        <strain evidence="2 5">CECT 7753</strain>
    </source>
</reference>
<keyword evidence="4" id="KW-1185">Reference proteome</keyword>
<proteinExistence type="predicted"/>
<dbReference type="EMBL" id="JACHXS010000005">
    <property type="protein sequence ID" value="MBB3222145.1"/>
    <property type="molecule type" value="Genomic_DNA"/>
</dbReference>
<evidence type="ECO:0000256" key="1">
    <source>
        <dbReference type="SAM" id="Phobius"/>
    </source>
</evidence>
<feature type="transmembrane region" description="Helical" evidence="1">
    <location>
        <begin position="430"/>
        <end position="452"/>
    </location>
</feature>
<keyword evidence="1" id="KW-0812">Transmembrane</keyword>
<keyword evidence="1" id="KW-0472">Membrane</keyword>
<reference evidence="3 4" key="1">
    <citation type="submission" date="2019-05" db="EMBL/GenBank/DDBJ databases">
        <title>Draft Genome Sequences of Six Type Strains of the Genus Massilia.</title>
        <authorList>
            <person name="Miess H."/>
            <person name="Frediansyhah A."/>
            <person name="Gross H."/>
        </authorList>
    </citation>
    <scope>NUCLEOTIDE SEQUENCE [LARGE SCALE GENOMIC DNA]</scope>
    <source>
        <strain evidence="3 4">DSMZ 26121</strain>
    </source>
</reference>
<organism evidence="2 5">
    <name type="scientific">Pseudoduganella umbonata</name>
    <dbReference type="NCBI Taxonomy" id="864828"/>
    <lineage>
        <taxon>Bacteria</taxon>
        <taxon>Pseudomonadati</taxon>
        <taxon>Pseudomonadota</taxon>
        <taxon>Betaproteobacteria</taxon>
        <taxon>Burkholderiales</taxon>
        <taxon>Oxalobacteraceae</taxon>
        <taxon>Telluria group</taxon>
        <taxon>Pseudoduganella</taxon>
    </lineage>
</organism>
<evidence type="ECO:0000313" key="5">
    <source>
        <dbReference type="Proteomes" id="UP000584325"/>
    </source>
</evidence>
<dbReference type="RefSeq" id="WP_137315216.1">
    <property type="nucleotide sequence ID" value="NZ_CP040017.1"/>
</dbReference>
<dbReference type="EMBL" id="CP040017">
    <property type="protein sequence ID" value="QCP12381.1"/>
    <property type="molecule type" value="Genomic_DNA"/>
</dbReference>
<gene>
    <name evidence="3" type="ORF">FCL38_19620</name>
    <name evidence="2" type="ORF">FHS02_002964</name>
</gene>
<evidence type="ECO:0000313" key="3">
    <source>
        <dbReference type="EMBL" id="QCP12381.1"/>
    </source>
</evidence>
<dbReference type="OrthoDB" id="8756533at2"/>
<accession>A0A4V1EDV3</accession>
<protein>
    <submittedName>
        <fullName evidence="2">Uncharacterized protein</fullName>
    </submittedName>
</protein>
<dbReference type="Proteomes" id="UP000584325">
    <property type="component" value="Unassembled WGS sequence"/>
</dbReference>
<name>A0A4V1EDV3_9BURK</name>
<dbReference type="Proteomes" id="UP000298763">
    <property type="component" value="Chromosome"/>
</dbReference>
<keyword evidence="1" id="KW-1133">Transmembrane helix</keyword>
<dbReference type="AlphaFoldDB" id="A0A4V1EDV3"/>
<sequence>MSSKTAQSVKPTVQEVCIDLPGEVVRCWRSSDNIKVVLRKHRDVFFEINLKPGATYTVESRAEFYCSRDKKLLRRSTFQDGERFHVWVGREFKDELSLKQGNSLLGTYKVNQLDSKAYGSDPKIKPEPLLVLMGQKPLFARFECTIKDQFGAGVAHQQLFKPYVDPKLSYLREFGTEYNYQVSPEVPEIKEYVSVTEALPHEIQPQVRKQLDSGVAVAGSPEQIFIAPTREQSPSSLYVALASAATYISGNEHLTANWFKESAGYMQEHWRALNKLSMTVRIEKKVNGKYRVLFKGRPLTRIASQLLGAAANNKVVHQRVPLGAPGSAFVDGGLGRTGKAGYGGVKRVVLTSADNFRGGLKIQIIGTVIDLVGDVNSVYFDQKGSKDFTEFLGRAGVSIAKAGATAAIGSVFAAMAVVGVTAAAAAVGLAAAPVALVVGVVVAGYILAATIVDKADEIFNIKGNVAEWTR</sequence>